<keyword evidence="3 10" id="KW-0812">Transmembrane</keyword>
<sequence>MTDRALRIVIGVLSVVGIGVAGYLTYVHYADVEPICAAGGEGGCAKVQASDQSMLLGVPVALLGLGAYITLLACAVIEAEWSRMLGALTALIGVGFSAYLTYESVFQIEATCQWCLTSSTLMVLMAGLCTWRLLRAPVDGARSSEPLPD</sequence>
<keyword evidence="5 10" id="KW-1133">Transmembrane helix</keyword>
<keyword evidence="7 10" id="KW-0472">Membrane</keyword>
<evidence type="ECO:0000256" key="9">
    <source>
        <dbReference type="ARBA" id="ARBA00023284"/>
    </source>
</evidence>
<keyword evidence="9" id="KW-0676">Redox-active center</keyword>
<dbReference type="PANTHER" id="PTHR34573">
    <property type="entry name" value="VKC DOMAIN-CONTAINING PROTEIN"/>
    <property type="match status" value="1"/>
</dbReference>
<evidence type="ECO:0000313" key="12">
    <source>
        <dbReference type="EMBL" id="UUY05230.1"/>
    </source>
</evidence>
<dbReference type="EMBL" id="CP088295">
    <property type="protein sequence ID" value="UUY05230.1"/>
    <property type="molecule type" value="Genomic_DNA"/>
</dbReference>
<keyword evidence="13" id="KW-1185">Reference proteome</keyword>
<comment type="subcellular location">
    <subcellularLocation>
        <location evidence="1">Membrane</location>
        <topology evidence="1">Multi-pass membrane protein</topology>
    </subcellularLocation>
</comment>
<dbReference type="InterPro" id="IPR044698">
    <property type="entry name" value="VKOR/LTO1"/>
</dbReference>
<proteinExistence type="inferred from homology"/>
<keyword evidence="6" id="KW-0560">Oxidoreductase</keyword>
<evidence type="ECO:0000256" key="1">
    <source>
        <dbReference type="ARBA" id="ARBA00004141"/>
    </source>
</evidence>
<dbReference type="InterPro" id="IPR038354">
    <property type="entry name" value="VKOR_sf"/>
</dbReference>
<evidence type="ECO:0000256" key="4">
    <source>
        <dbReference type="ARBA" id="ARBA00022719"/>
    </source>
</evidence>
<feature type="transmembrane region" description="Helical" evidence="10">
    <location>
        <begin position="114"/>
        <end position="134"/>
    </location>
</feature>
<feature type="transmembrane region" description="Helical" evidence="10">
    <location>
        <begin position="56"/>
        <end position="77"/>
    </location>
</feature>
<feature type="transmembrane region" description="Helical" evidence="10">
    <location>
        <begin position="84"/>
        <end position="102"/>
    </location>
</feature>
<evidence type="ECO:0000256" key="6">
    <source>
        <dbReference type="ARBA" id="ARBA00023002"/>
    </source>
</evidence>
<evidence type="ECO:0000256" key="2">
    <source>
        <dbReference type="ARBA" id="ARBA00006214"/>
    </source>
</evidence>
<gene>
    <name evidence="12" type="ORF">LRS13_06835</name>
</gene>
<evidence type="ECO:0000256" key="5">
    <source>
        <dbReference type="ARBA" id="ARBA00022989"/>
    </source>
</evidence>
<accession>A0ABY5PL21</accession>
<dbReference type="PANTHER" id="PTHR34573:SF1">
    <property type="entry name" value="VITAMIN K EPOXIDE REDUCTASE DOMAIN-CONTAINING PROTEIN"/>
    <property type="match status" value="1"/>
</dbReference>
<dbReference type="InterPro" id="IPR012932">
    <property type="entry name" value="VKOR"/>
</dbReference>
<evidence type="ECO:0000313" key="13">
    <source>
        <dbReference type="Proteomes" id="UP001058860"/>
    </source>
</evidence>
<dbReference type="RefSeq" id="WP_353865689.1">
    <property type="nucleotide sequence ID" value="NZ_CP088295.1"/>
</dbReference>
<reference evidence="13" key="1">
    <citation type="submission" date="2021-11" db="EMBL/GenBank/DDBJ databases">
        <title>Cultivation dependent microbiological survey of springs from the worlds oldest radium mine currently devoted to the extraction of radon-saturated water.</title>
        <authorList>
            <person name="Kapinusova G."/>
            <person name="Smrhova T."/>
            <person name="Strejcek M."/>
            <person name="Suman J."/>
            <person name="Jani K."/>
            <person name="Pajer P."/>
            <person name="Uhlik O."/>
        </authorList>
    </citation>
    <scope>NUCLEOTIDE SEQUENCE [LARGE SCALE GENOMIC DNA]</scope>
    <source>
        <strain evidence="13">J379</strain>
    </source>
</reference>
<dbReference type="Gene3D" id="1.20.1440.130">
    <property type="entry name" value="VKOR domain"/>
    <property type="match status" value="1"/>
</dbReference>
<evidence type="ECO:0000256" key="3">
    <source>
        <dbReference type="ARBA" id="ARBA00022692"/>
    </source>
</evidence>
<keyword evidence="4" id="KW-0874">Quinone</keyword>
<feature type="transmembrane region" description="Helical" evidence="10">
    <location>
        <begin position="5"/>
        <end position="24"/>
    </location>
</feature>
<organism evidence="12 13">
    <name type="scientific">Svornostia abyssi</name>
    <dbReference type="NCBI Taxonomy" id="2898438"/>
    <lineage>
        <taxon>Bacteria</taxon>
        <taxon>Bacillati</taxon>
        <taxon>Actinomycetota</taxon>
        <taxon>Thermoleophilia</taxon>
        <taxon>Solirubrobacterales</taxon>
        <taxon>Baekduiaceae</taxon>
        <taxon>Svornostia</taxon>
    </lineage>
</organism>
<evidence type="ECO:0000256" key="7">
    <source>
        <dbReference type="ARBA" id="ARBA00023136"/>
    </source>
</evidence>
<comment type="similarity">
    <text evidence="2">Belongs to the VKOR family.</text>
</comment>
<feature type="domain" description="Vitamin K epoxide reductase" evidence="11">
    <location>
        <begin position="3"/>
        <end position="133"/>
    </location>
</feature>
<keyword evidence="8" id="KW-1015">Disulfide bond</keyword>
<dbReference type="Pfam" id="PF07884">
    <property type="entry name" value="VKOR"/>
    <property type="match status" value="1"/>
</dbReference>
<protein>
    <submittedName>
        <fullName evidence="12">Vitamin K epoxide reductase family protein</fullName>
    </submittedName>
</protein>
<dbReference type="CDD" id="cd12916">
    <property type="entry name" value="VKOR_1"/>
    <property type="match status" value="1"/>
</dbReference>
<evidence type="ECO:0000256" key="10">
    <source>
        <dbReference type="SAM" id="Phobius"/>
    </source>
</evidence>
<dbReference type="SMART" id="SM00756">
    <property type="entry name" value="VKc"/>
    <property type="match status" value="1"/>
</dbReference>
<dbReference type="Proteomes" id="UP001058860">
    <property type="component" value="Chromosome"/>
</dbReference>
<evidence type="ECO:0000256" key="8">
    <source>
        <dbReference type="ARBA" id="ARBA00023157"/>
    </source>
</evidence>
<name>A0ABY5PL21_9ACTN</name>
<evidence type="ECO:0000259" key="11">
    <source>
        <dbReference type="SMART" id="SM00756"/>
    </source>
</evidence>